<dbReference type="Gene3D" id="3.40.50.880">
    <property type="match status" value="1"/>
</dbReference>
<dbReference type="GO" id="GO:0009341">
    <property type="term" value="C:beta-galactosidase complex"/>
    <property type="evidence" value="ECO:0007669"/>
    <property type="project" value="InterPro"/>
</dbReference>
<dbReference type="InterPro" id="IPR013529">
    <property type="entry name" value="Glyco_hydro_42_N"/>
</dbReference>
<gene>
    <name evidence="4" type="ORF">BXY57_1302</name>
</gene>
<dbReference type="Proteomes" id="UP000230000">
    <property type="component" value="Unassembled WGS sequence"/>
</dbReference>
<dbReference type="Gene3D" id="3.20.20.80">
    <property type="entry name" value="Glycosidases"/>
    <property type="match status" value="1"/>
</dbReference>
<name>A0A2M9CUY3_9BACT</name>
<dbReference type="Pfam" id="PF02449">
    <property type="entry name" value="Glyco_hydro_42"/>
    <property type="match status" value="1"/>
</dbReference>
<dbReference type="InterPro" id="IPR029062">
    <property type="entry name" value="Class_I_gatase-like"/>
</dbReference>
<dbReference type="GO" id="GO:0005975">
    <property type="term" value="P:carbohydrate metabolic process"/>
    <property type="evidence" value="ECO:0007669"/>
    <property type="project" value="InterPro"/>
</dbReference>
<feature type="domain" description="Glycoside hydrolase family 42 N-terminal" evidence="3">
    <location>
        <begin position="237"/>
        <end position="419"/>
    </location>
</feature>
<protein>
    <submittedName>
        <fullName evidence="4">Beta-galactosidase-like protein</fullName>
    </submittedName>
</protein>
<evidence type="ECO:0000256" key="2">
    <source>
        <dbReference type="ARBA" id="ARBA00023295"/>
    </source>
</evidence>
<evidence type="ECO:0000313" key="4">
    <source>
        <dbReference type="EMBL" id="PJJ75717.1"/>
    </source>
</evidence>
<keyword evidence="2" id="KW-0326">Glycosidase</keyword>
<evidence type="ECO:0000259" key="3">
    <source>
        <dbReference type="Pfam" id="PF02449"/>
    </source>
</evidence>
<reference evidence="4 5" key="1">
    <citation type="submission" date="2017-11" db="EMBL/GenBank/DDBJ databases">
        <title>Genomic Encyclopedia of Archaeal and Bacterial Type Strains, Phase II (KMG-II): From Individual Species to Whole Genera.</title>
        <authorList>
            <person name="Goeker M."/>
        </authorList>
    </citation>
    <scope>NUCLEOTIDE SEQUENCE [LARGE SCALE GENOMIC DNA]</scope>
    <source>
        <strain evidence="4 5">DSM 27268</strain>
    </source>
</reference>
<accession>A0A2M9CUY3</accession>
<dbReference type="AlphaFoldDB" id="A0A2M9CUY3"/>
<dbReference type="InterPro" id="IPR017853">
    <property type="entry name" value="GH"/>
</dbReference>
<evidence type="ECO:0000256" key="1">
    <source>
        <dbReference type="ARBA" id="ARBA00022801"/>
    </source>
</evidence>
<proteinExistence type="predicted"/>
<dbReference type="GO" id="GO:0004565">
    <property type="term" value="F:beta-galactosidase activity"/>
    <property type="evidence" value="ECO:0007669"/>
    <property type="project" value="InterPro"/>
</dbReference>
<sequence>MKLKMLFILRTIWIYICLFCLPFSFLLFSFSETAQSQPLAARISMYQGKPAIWINDEPVYPMIYALPDVPGGRWAWYEIPRHTIQTFCEQGIRIYQVDIFFDQLWRKDGTFSIDTLKRQIRGVLSVCPKAAIMLRFHVNAPKWWITEHPGENTLYADIKPQPDYSWGIQRIIEDDVEEPTRPSLASDLWKKEAGDRLKQMLHLLARTPEGNSLIGIQIACGVYGEWHYWGFNNHEPDTSKPMKIYFQNWLRNKYHDVKNLRFAWHDPHIDFDQVTVPGLYERKHTTAGIFRDPQQEQKIIDYYEAQHQVVADDILYFCKIVKDNWPRPIITGAFYGYFFAVFGREAAGGHLAVERVLSSPYIDFLAGPRTYYPNAEAAGDPYRSRSLILSCLLHQKLWLDEMDDQPHLLSWKDSSYMQSVREATATTLRNISFTLTKGMGFWFYDFGPSGFNGGPRLTNHGVVGWWDDPYVMQMIGKFKKFAEQQYQKPYHSDADVLLVFDTRTFYYMGSDKTQTFLTHFADNWLPLAVFRSGAVHDVIHIDDLPLLDLTPYKVVIFVNTFVLNDKQKQFIHDHVEKDHRHVVWIYAPGYCNGTYLSDSLISDVVHMHIDKVKNEKPVTVQIDSSIVPGLQFSVWSTPVDPAFYVNDHEAKSIGSYLHTNLTAFAVRNFPDFTSWYVSLPFDDVRLVQYIFQKAGVHFYNKSGDDIFYAASGLLVIHTKTGGHQTISLKNGRVVNINLSPLSTNILDAETGEIVFSNF</sequence>
<comment type="caution">
    <text evidence="4">The sequence shown here is derived from an EMBL/GenBank/DDBJ whole genome shotgun (WGS) entry which is preliminary data.</text>
</comment>
<keyword evidence="1" id="KW-0378">Hydrolase</keyword>
<organism evidence="4 5">
    <name type="scientific">Thermoflavifilum aggregans</name>
    <dbReference type="NCBI Taxonomy" id="454188"/>
    <lineage>
        <taxon>Bacteria</taxon>
        <taxon>Pseudomonadati</taxon>
        <taxon>Bacteroidota</taxon>
        <taxon>Chitinophagia</taxon>
        <taxon>Chitinophagales</taxon>
        <taxon>Chitinophagaceae</taxon>
        <taxon>Thermoflavifilum</taxon>
    </lineage>
</organism>
<dbReference type="EMBL" id="PGFG01000001">
    <property type="protein sequence ID" value="PJJ75717.1"/>
    <property type="molecule type" value="Genomic_DNA"/>
</dbReference>
<dbReference type="SUPFAM" id="SSF51445">
    <property type="entry name" value="(Trans)glycosidases"/>
    <property type="match status" value="1"/>
</dbReference>
<evidence type="ECO:0000313" key="5">
    <source>
        <dbReference type="Proteomes" id="UP000230000"/>
    </source>
</evidence>
<keyword evidence="5" id="KW-1185">Reference proteome</keyword>